<feature type="transmembrane region" description="Helical" evidence="6">
    <location>
        <begin position="83"/>
        <end position="103"/>
    </location>
</feature>
<evidence type="ECO:0000256" key="3">
    <source>
        <dbReference type="ARBA" id="ARBA00022692"/>
    </source>
</evidence>
<proteinExistence type="predicted"/>
<dbReference type="Proteomes" id="UP000184301">
    <property type="component" value="Unassembled WGS sequence"/>
</dbReference>
<evidence type="ECO:0000256" key="4">
    <source>
        <dbReference type="ARBA" id="ARBA00022989"/>
    </source>
</evidence>
<feature type="transmembrane region" description="Helical" evidence="6">
    <location>
        <begin position="50"/>
        <end position="71"/>
    </location>
</feature>
<dbReference type="RefSeq" id="WP_073112899.1">
    <property type="nucleotide sequence ID" value="NZ_FQZY01000077.1"/>
</dbReference>
<dbReference type="InterPro" id="IPR019264">
    <property type="entry name" value="DUF2179"/>
</dbReference>
<dbReference type="CDD" id="cd16380">
    <property type="entry name" value="YitT_C"/>
    <property type="match status" value="1"/>
</dbReference>
<keyword evidence="4 6" id="KW-1133">Transmembrane helix</keyword>
<name>A0A1M6URL2_9FIRM</name>
<keyword evidence="5 6" id="KW-0472">Membrane</keyword>
<evidence type="ECO:0000256" key="1">
    <source>
        <dbReference type="ARBA" id="ARBA00004651"/>
    </source>
</evidence>
<dbReference type="PANTHER" id="PTHR33545:SF5">
    <property type="entry name" value="UPF0750 MEMBRANE PROTEIN YITT"/>
    <property type="match status" value="1"/>
</dbReference>
<dbReference type="InterPro" id="IPR051461">
    <property type="entry name" value="UPF0750_membrane"/>
</dbReference>
<sequence length="283" mass="30640">MKINWKRLPYDIFIDVIGGILAAIGVYNFAANAGFPMSGVSGIALIFYKLFGLPLGATIIVLNVPIALLCYKSLGKEFFLRSIRTVIITSLIMDYVAPLLPVYNGDRMLAAICTGIFAGLGYALIFSNNTSTGGTDFISMAIRARNPHVTLGRIIFVLDAAIVLLGGAVFKDLDATIYGFIISYLLSMIVDKLMYGIDAGKMTLIVTDHGQDVADVIAKYSDRGSTIMRGKGGFSGNEREIVMCACNNKQMSAIRRAVKQVDPNAFTVIMESSEVLGEGFKEE</sequence>
<dbReference type="Gene3D" id="3.30.70.120">
    <property type="match status" value="1"/>
</dbReference>
<dbReference type="InterPro" id="IPR003740">
    <property type="entry name" value="YitT"/>
</dbReference>
<protein>
    <submittedName>
        <fullName evidence="8">Uncharacterized membrane-anchored protein YitT, contains DUF161 and DUF2179 domains</fullName>
    </submittedName>
</protein>
<evidence type="ECO:0000313" key="8">
    <source>
        <dbReference type="EMBL" id="SHK71845.1"/>
    </source>
</evidence>
<organism evidence="8 9">
    <name type="scientific">Hespellia stercorisuis DSM 15480</name>
    <dbReference type="NCBI Taxonomy" id="1121950"/>
    <lineage>
        <taxon>Bacteria</taxon>
        <taxon>Bacillati</taxon>
        <taxon>Bacillota</taxon>
        <taxon>Clostridia</taxon>
        <taxon>Lachnospirales</taxon>
        <taxon>Lachnospiraceae</taxon>
        <taxon>Hespellia</taxon>
    </lineage>
</organism>
<dbReference type="Pfam" id="PF02588">
    <property type="entry name" value="YitT_membrane"/>
    <property type="match status" value="1"/>
</dbReference>
<feature type="transmembrane region" description="Helical" evidence="6">
    <location>
        <begin position="176"/>
        <end position="195"/>
    </location>
</feature>
<dbReference type="EMBL" id="FQZY01000077">
    <property type="protein sequence ID" value="SHK71845.1"/>
    <property type="molecule type" value="Genomic_DNA"/>
</dbReference>
<comment type="subcellular location">
    <subcellularLocation>
        <location evidence="1">Cell membrane</location>
        <topology evidence="1">Multi-pass membrane protein</topology>
    </subcellularLocation>
</comment>
<dbReference type="Pfam" id="PF10035">
    <property type="entry name" value="DUF2179"/>
    <property type="match status" value="1"/>
</dbReference>
<dbReference type="AlphaFoldDB" id="A0A1M6URL2"/>
<dbReference type="InterPro" id="IPR015867">
    <property type="entry name" value="N-reg_PII/ATP_PRibTrfase_C"/>
</dbReference>
<keyword evidence="9" id="KW-1185">Reference proteome</keyword>
<evidence type="ECO:0000259" key="7">
    <source>
        <dbReference type="Pfam" id="PF10035"/>
    </source>
</evidence>
<dbReference type="GO" id="GO:0005886">
    <property type="term" value="C:plasma membrane"/>
    <property type="evidence" value="ECO:0007669"/>
    <property type="project" value="UniProtKB-SubCell"/>
</dbReference>
<reference evidence="8 9" key="1">
    <citation type="submission" date="2016-11" db="EMBL/GenBank/DDBJ databases">
        <authorList>
            <person name="Jaros S."/>
            <person name="Januszkiewicz K."/>
            <person name="Wedrychowicz H."/>
        </authorList>
    </citation>
    <scope>NUCLEOTIDE SEQUENCE [LARGE SCALE GENOMIC DNA]</scope>
    <source>
        <strain evidence="8 9">DSM 15480</strain>
    </source>
</reference>
<keyword evidence="3 6" id="KW-0812">Transmembrane</keyword>
<keyword evidence="2" id="KW-1003">Cell membrane</keyword>
<feature type="transmembrane region" description="Helical" evidence="6">
    <location>
        <begin position="12"/>
        <end position="30"/>
    </location>
</feature>
<evidence type="ECO:0000256" key="5">
    <source>
        <dbReference type="ARBA" id="ARBA00023136"/>
    </source>
</evidence>
<feature type="transmembrane region" description="Helical" evidence="6">
    <location>
        <begin position="150"/>
        <end position="170"/>
    </location>
</feature>
<dbReference type="PANTHER" id="PTHR33545">
    <property type="entry name" value="UPF0750 MEMBRANE PROTEIN YITT-RELATED"/>
    <property type="match status" value="1"/>
</dbReference>
<dbReference type="STRING" id="1121950.SAMN02745243_03583"/>
<dbReference type="PIRSF" id="PIRSF006483">
    <property type="entry name" value="Membrane_protein_YitT"/>
    <property type="match status" value="1"/>
</dbReference>
<evidence type="ECO:0000256" key="6">
    <source>
        <dbReference type="SAM" id="Phobius"/>
    </source>
</evidence>
<feature type="transmembrane region" description="Helical" evidence="6">
    <location>
        <begin position="109"/>
        <end position="129"/>
    </location>
</feature>
<evidence type="ECO:0000313" key="9">
    <source>
        <dbReference type="Proteomes" id="UP000184301"/>
    </source>
</evidence>
<evidence type="ECO:0000256" key="2">
    <source>
        <dbReference type="ARBA" id="ARBA00022475"/>
    </source>
</evidence>
<accession>A0A1M6URL2</accession>
<feature type="domain" description="DUF2179" evidence="7">
    <location>
        <begin position="223"/>
        <end position="277"/>
    </location>
</feature>
<gene>
    <name evidence="8" type="ORF">SAMN02745243_03583</name>
</gene>
<dbReference type="OrthoDB" id="3180973at2"/>